<protein>
    <submittedName>
        <fullName evidence="2">Uncharacterized protein</fullName>
    </submittedName>
</protein>
<feature type="non-terminal residue" evidence="2">
    <location>
        <position position="326"/>
    </location>
</feature>
<evidence type="ECO:0000256" key="1">
    <source>
        <dbReference type="SAM" id="MobiDB-lite"/>
    </source>
</evidence>
<organism evidence="2 3">
    <name type="scientific">Prorocentrum cordatum</name>
    <dbReference type="NCBI Taxonomy" id="2364126"/>
    <lineage>
        <taxon>Eukaryota</taxon>
        <taxon>Sar</taxon>
        <taxon>Alveolata</taxon>
        <taxon>Dinophyceae</taxon>
        <taxon>Prorocentrales</taxon>
        <taxon>Prorocentraceae</taxon>
        <taxon>Prorocentrum</taxon>
    </lineage>
</organism>
<feature type="compositionally biased region" description="Low complexity" evidence="1">
    <location>
        <begin position="17"/>
        <end position="27"/>
    </location>
</feature>
<name>A0ABN9TH53_9DINO</name>
<feature type="compositionally biased region" description="Polar residues" evidence="1">
    <location>
        <begin position="292"/>
        <end position="311"/>
    </location>
</feature>
<evidence type="ECO:0000313" key="3">
    <source>
        <dbReference type="Proteomes" id="UP001189429"/>
    </source>
</evidence>
<sequence>DEEEVGVRLPTSPAPTDGLGDLDLGLGVAEIGQVGSPTELPVPTQPPPASPQEVPAPTSPAPSAGPSAPELLDALRGVLPRMAPHMAERQEVSSPTEVPAPTSPAPSSPRSPGGGDVAAVPPPRPGQGLLAAPAAPPLDPSSPTEMPVPTQVPSPTSLAPDDMDVRDLPVPGVDGARGELASPTHIPSPTSPGDDGEEPDGLGGPPPGPGGMPLGRIDLRYAESVELGQSSAMPLAPSSPTEVPVPTEQAPSPTSPIAEDEADVPVMAAVRPVSATRSPTRDGAAPSEVPTHLTQPRPTETRSLPTASAGTRMSAPTLVPTRTQTV</sequence>
<feature type="region of interest" description="Disordered" evidence="1">
    <location>
        <begin position="1"/>
        <end position="326"/>
    </location>
</feature>
<dbReference type="Proteomes" id="UP001189429">
    <property type="component" value="Unassembled WGS sequence"/>
</dbReference>
<comment type="caution">
    <text evidence="2">The sequence shown here is derived from an EMBL/GenBank/DDBJ whole genome shotgun (WGS) entry which is preliminary data.</text>
</comment>
<accession>A0ABN9TH53</accession>
<evidence type="ECO:0000313" key="2">
    <source>
        <dbReference type="EMBL" id="CAK0845237.1"/>
    </source>
</evidence>
<reference evidence="2" key="1">
    <citation type="submission" date="2023-10" db="EMBL/GenBank/DDBJ databases">
        <authorList>
            <person name="Chen Y."/>
            <person name="Shah S."/>
            <person name="Dougan E. K."/>
            <person name="Thang M."/>
            <person name="Chan C."/>
        </authorList>
    </citation>
    <scope>NUCLEOTIDE SEQUENCE [LARGE SCALE GENOMIC DNA]</scope>
</reference>
<proteinExistence type="predicted"/>
<feature type="compositionally biased region" description="Low complexity" evidence="1">
    <location>
        <begin position="51"/>
        <end position="69"/>
    </location>
</feature>
<dbReference type="EMBL" id="CAUYUJ010014724">
    <property type="protein sequence ID" value="CAK0845237.1"/>
    <property type="molecule type" value="Genomic_DNA"/>
</dbReference>
<feature type="non-terminal residue" evidence="2">
    <location>
        <position position="1"/>
    </location>
</feature>
<gene>
    <name evidence="2" type="ORF">PCOR1329_LOCUS39086</name>
</gene>
<keyword evidence="3" id="KW-1185">Reference proteome</keyword>